<dbReference type="GO" id="GO:0004252">
    <property type="term" value="F:serine-type endopeptidase activity"/>
    <property type="evidence" value="ECO:0007669"/>
    <property type="project" value="InterPro"/>
</dbReference>
<feature type="transmembrane region" description="Helical" evidence="7">
    <location>
        <begin position="175"/>
        <end position="198"/>
    </location>
</feature>
<gene>
    <name evidence="9" type="ORF">M9978_11380</name>
</gene>
<keyword evidence="10" id="KW-1185">Reference proteome</keyword>
<dbReference type="PANTHER" id="PTHR43731">
    <property type="entry name" value="RHOMBOID PROTEASE"/>
    <property type="match status" value="1"/>
</dbReference>
<name>A0A9X2HHP8_9SPHN</name>
<dbReference type="Gene3D" id="1.20.1540.10">
    <property type="entry name" value="Rhomboid-like"/>
    <property type="match status" value="1"/>
</dbReference>
<dbReference type="SUPFAM" id="SSF144091">
    <property type="entry name" value="Rhomboid-like"/>
    <property type="match status" value="1"/>
</dbReference>
<dbReference type="InterPro" id="IPR050925">
    <property type="entry name" value="Rhomboid_protease_S54"/>
</dbReference>
<accession>A0A9X2HHP8</accession>
<keyword evidence="3 7" id="KW-0812">Transmembrane</keyword>
<feature type="transmembrane region" description="Helical" evidence="7">
    <location>
        <begin position="273"/>
        <end position="294"/>
    </location>
</feature>
<dbReference type="Proteomes" id="UP001139451">
    <property type="component" value="Unassembled WGS sequence"/>
</dbReference>
<evidence type="ECO:0000256" key="3">
    <source>
        <dbReference type="ARBA" id="ARBA00022692"/>
    </source>
</evidence>
<organism evidence="9 10">
    <name type="scientific">Sphingomonas tagetis</name>
    <dbReference type="NCBI Taxonomy" id="2949092"/>
    <lineage>
        <taxon>Bacteria</taxon>
        <taxon>Pseudomonadati</taxon>
        <taxon>Pseudomonadota</taxon>
        <taxon>Alphaproteobacteria</taxon>
        <taxon>Sphingomonadales</taxon>
        <taxon>Sphingomonadaceae</taxon>
        <taxon>Sphingomonas</taxon>
    </lineage>
</organism>
<evidence type="ECO:0000313" key="10">
    <source>
        <dbReference type="Proteomes" id="UP001139451"/>
    </source>
</evidence>
<feature type="transmembrane region" description="Helical" evidence="7">
    <location>
        <begin position="210"/>
        <end position="229"/>
    </location>
</feature>
<evidence type="ECO:0000256" key="5">
    <source>
        <dbReference type="ARBA" id="ARBA00022989"/>
    </source>
</evidence>
<dbReference type="InterPro" id="IPR022764">
    <property type="entry name" value="Peptidase_S54_rhomboid_dom"/>
</dbReference>
<sequence length="342" mass="37167">MHPILLMLVMLGWVFQFSSRPSVMAVSYGQAKWLEALLEAQGFYCKSDTDGHWSLIGAKWWRRFPHQCIKFDTTDHVTVVAPRDAMEALRASIELIEEHGELVFSSENQPFSFEPPGPEVALPWQAQVPGAVLGASCVLAFIWSLFADHVATRAEWGLSAAALSQGRFETVFLHMFAHGGVMHLMMNMIALAAIGATLTSRLGVFPLNWLRLWLVFALSALAGAALFLALHPTGAVPMVGASGGLYGLIGLLIRLPADGEPLLAVWSRDIRRVAWDLVKQNAFLFALLALMSWSSGNTGGLAWEAHLGGFLFGMFLGPKFLPRASMPPAPNAPSGSKFAPAD</sequence>
<keyword evidence="5 7" id="KW-1133">Transmembrane helix</keyword>
<dbReference type="PANTHER" id="PTHR43731:SF14">
    <property type="entry name" value="PRESENILIN-ASSOCIATED RHOMBOID-LIKE PROTEIN, MITOCHONDRIAL"/>
    <property type="match status" value="1"/>
</dbReference>
<dbReference type="AlphaFoldDB" id="A0A9X2HHP8"/>
<keyword evidence="6 7" id="KW-0472">Membrane</keyword>
<dbReference type="InterPro" id="IPR035952">
    <property type="entry name" value="Rhomboid-like_sf"/>
</dbReference>
<dbReference type="GO" id="GO:0006508">
    <property type="term" value="P:proteolysis"/>
    <property type="evidence" value="ECO:0007669"/>
    <property type="project" value="UniProtKB-KW"/>
</dbReference>
<evidence type="ECO:0000256" key="7">
    <source>
        <dbReference type="SAM" id="Phobius"/>
    </source>
</evidence>
<feature type="transmembrane region" description="Helical" evidence="7">
    <location>
        <begin position="235"/>
        <end position="253"/>
    </location>
</feature>
<comment type="subcellular location">
    <subcellularLocation>
        <location evidence="1">Membrane</location>
        <topology evidence="1">Multi-pass membrane protein</topology>
    </subcellularLocation>
</comment>
<comment type="caution">
    <text evidence="9">The sequence shown here is derived from an EMBL/GenBank/DDBJ whole genome shotgun (WGS) entry which is preliminary data.</text>
</comment>
<reference evidence="9" key="1">
    <citation type="submission" date="2022-05" db="EMBL/GenBank/DDBJ databases">
        <title>Sphingomonas sp. strain MG17 Genome sequencing and assembly.</title>
        <authorList>
            <person name="Kim I."/>
        </authorList>
    </citation>
    <scope>NUCLEOTIDE SEQUENCE</scope>
    <source>
        <strain evidence="9">MG17</strain>
    </source>
</reference>
<evidence type="ECO:0000256" key="1">
    <source>
        <dbReference type="ARBA" id="ARBA00004141"/>
    </source>
</evidence>
<keyword evidence="4" id="KW-0378">Hydrolase</keyword>
<evidence type="ECO:0000313" key="9">
    <source>
        <dbReference type="EMBL" id="MCP3731033.1"/>
    </source>
</evidence>
<protein>
    <submittedName>
        <fullName evidence="9">Rhomboid family intramembrane serine protease</fullName>
    </submittedName>
</protein>
<evidence type="ECO:0000259" key="8">
    <source>
        <dbReference type="Pfam" id="PF01694"/>
    </source>
</evidence>
<dbReference type="Pfam" id="PF01694">
    <property type="entry name" value="Rhomboid"/>
    <property type="match status" value="1"/>
</dbReference>
<dbReference type="GO" id="GO:0016020">
    <property type="term" value="C:membrane"/>
    <property type="evidence" value="ECO:0007669"/>
    <property type="project" value="UniProtKB-SubCell"/>
</dbReference>
<evidence type="ECO:0000256" key="6">
    <source>
        <dbReference type="ARBA" id="ARBA00023136"/>
    </source>
</evidence>
<evidence type="ECO:0000256" key="2">
    <source>
        <dbReference type="ARBA" id="ARBA00009045"/>
    </source>
</evidence>
<evidence type="ECO:0000256" key="4">
    <source>
        <dbReference type="ARBA" id="ARBA00022801"/>
    </source>
</evidence>
<keyword evidence="9" id="KW-0645">Protease</keyword>
<proteinExistence type="inferred from homology"/>
<dbReference type="EMBL" id="JAMLDX010000007">
    <property type="protein sequence ID" value="MCP3731033.1"/>
    <property type="molecule type" value="Genomic_DNA"/>
</dbReference>
<comment type="similarity">
    <text evidence="2">Belongs to the peptidase S54 family.</text>
</comment>
<feature type="domain" description="Peptidase S54 rhomboid" evidence="8">
    <location>
        <begin position="168"/>
        <end position="321"/>
    </location>
</feature>